<feature type="signal peptide" evidence="2">
    <location>
        <begin position="1"/>
        <end position="21"/>
    </location>
</feature>
<evidence type="ECO:0000256" key="1">
    <source>
        <dbReference type="SAM" id="MobiDB-lite"/>
    </source>
</evidence>
<dbReference type="PROSITE" id="PS51257">
    <property type="entry name" value="PROKAR_LIPOPROTEIN"/>
    <property type="match status" value="1"/>
</dbReference>
<dbReference type="InterPro" id="IPR032693">
    <property type="entry name" value="YtkA-like_dom"/>
</dbReference>
<dbReference type="Proteomes" id="UP001646157">
    <property type="component" value="Unassembled WGS sequence"/>
</dbReference>
<feature type="compositionally biased region" description="Basic and acidic residues" evidence="1">
    <location>
        <begin position="140"/>
        <end position="163"/>
    </location>
</feature>
<evidence type="ECO:0000256" key="2">
    <source>
        <dbReference type="SAM" id="SignalP"/>
    </source>
</evidence>
<reference evidence="4 5" key="1">
    <citation type="submission" date="2021-01" db="EMBL/GenBank/DDBJ databases">
        <title>Genomic Encyclopedia of Type Strains, Phase IV (KMG-IV): sequencing the most valuable type-strain genomes for metagenomic binning, comparative biology and taxonomic classification.</title>
        <authorList>
            <person name="Goeker M."/>
        </authorList>
    </citation>
    <scope>NUCLEOTIDE SEQUENCE [LARGE SCALE GENOMIC DNA]</scope>
    <source>
        <strain evidence="4 5">DSM 24834</strain>
    </source>
</reference>
<organism evidence="4 5">
    <name type="scientific">Rossellomorea pakistanensis</name>
    <dbReference type="NCBI Taxonomy" id="992288"/>
    <lineage>
        <taxon>Bacteria</taxon>
        <taxon>Bacillati</taxon>
        <taxon>Bacillota</taxon>
        <taxon>Bacilli</taxon>
        <taxon>Bacillales</taxon>
        <taxon>Bacillaceae</taxon>
        <taxon>Rossellomorea</taxon>
    </lineage>
</organism>
<feature type="chain" id="PRO_5045480942" evidence="2">
    <location>
        <begin position="22"/>
        <end position="259"/>
    </location>
</feature>
<dbReference type="RefSeq" id="WP_205173667.1">
    <property type="nucleotide sequence ID" value="NZ_JAFBDZ010000003.1"/>
</dbReference>
<keyword evidence="5" id="KW-1185">Reference proteome</keyword>
<evidence type="ECO:0000313" key="5">
    <source>
        <dbReference type="Proteomes" id="UP001646157"/>
    </source>
</evidence>
<proteinExistence type="predicted"/>
<feature type="domain" description="YtkA-like" evidence="3">
    <location>
        <begin position="165"/>
        <end position="241"/>
    </location>
</feature>
<sequence length="259" mass="29208">MKRFKLFGVVTILSLMIAACGTNEEKNNGSSNEGNLVPVKAELSVPEKVDKGDTVVFETVVTQGDEKVEDASEVKYEVWMEGKKKDSKMIKSEQKVDGLYTAEYKFTNDGQYQVQVHVTAREMHTMPKATVAVGNVENGGHAHDEGDDHPHEEKGNEHSHEESSVLIHFMKPDDVKVAKETKLITHVTKNDTSLSKAQVRFEIWQDGSEKHEWVTTEEMKPGEYTGTYSFSEKGEYHVQVHVENDEGVHEHTMEMITVE</sequence>
<feature type="region of interest" description="Disordered" evidence="1">
    <location>
        <begin position="136"/>
        <end position="163"/>
    </location>
</feature>
<dbReference type="Pfam" id="PF13115">
    <property type="entry name" value="YtkA"/>
    <property type="match status" value="2"/>
</dbReference>
<dbReference type="EMBL" id="JAFBDZ010000003">
    <property type="protein sequence ID" value="MBM7586450.1"/>
    <property type="molecule type" value="Genomic_DNA"/>
</dbReference>
<evidence type="ECO:0000259" key="3">
    <source>
        <dbReference type="Pfam" id="PF13115"/>
    </source>
</evidence>
<protein>
    <submittedName>
        <fullName evidence="4">PKD repeat protein</fullName>
    </submittedName>
</protein>
<feature type="domain" description="YtkA-like" evidence="3">
    <location>
        <begin position="38"/>
        <end position="117"/>
    </location>
</feature>
<keyword evidence="2" id="KW-0732">Signal</keyword>
<comment type="caution">
    <text evidence="4">The sequence shown here is derived from an EMBL/GenBank/DDBJ whole genome shotgun (WGS) entry which is preliminary data.</text>
</comment>
<name>A0ABS2NF54_9BACI</name>
<evidence type="ECO:0000313" key="4">
    <source>
        <dbReference type="EMBL" id="MBM7586450.1"/>
    </source>
</evidence>
<accession>A0ABS2NF54</accession>
<gene>
    <name evidence="4" type="ORF">JOC86_003002</name>
</gene>